<evidence type="ECO:0000256" key="2">
    <source>
        <dbReference type="ARBA" id="ARBA00022490"/>
    </source>
</evidence>
<dbReference type="NCBIfam" id="NF000592">
    <property type="entry name" value="PRK00013.1"/>
    <property type="match status" value="1"/>
</dbReference>
<keyword evidence="6 7" id="KW-0413">Isomerase</keyword>
<reference evidence="11 12" key="1">
    <citation type="submission" date="2019-07" db="EMBL/GenBank/DDBJ databases">
        <title>The Draft Genome Sequence of Rhizobium tropici SARCC-755 Associated with Superior Nodulation on Pigeonpea (Cajanus cajan (L.) Millsp.).</title>
        <authorList>
            <person name="Bopape F.L."/>
            <person name="Hassen A.I."/>
            <person name="Swanevelder Z.H."/>
            <person name="Gwata E.T."/>
        </authorList>
    </citation>
    <scope>NUCLEOTIDE SEQUENCE [LARGE SCALE GENOMIC DNA]</scope>
    <source>
        <strain evidence="11 12">SARCC-755</strain>
    </source>
</reference>
<evidence type="ECO:0000256" key="5">
    <source>
        <dbReference type="ARBA" id="ARBA00023186"/>
    </source>
</evidence>
<keyword evidence="4 7" id="KW-0067">ATP-binding</keyword>
<gene>
    <name evidence="7 11" type="primary">groL</name>
    <name evidence="7" type="synonym">groEL</name>
    <name evidence="11" type="ORF">FP026_27800</name>
</gene>
<evidence type="ECO:0000256" key="10">
    <source>
        <dbReference type="SAM" id="Coils"/>
    </source>
</evidence>
<name>A0A5B0VQ76_RHITR</name>
<dbReference type="EMBL" id="VNIP01000016">
    <property type="protein sequence ID" value="KAA1176643.1"/>
    <property type="molecule type" value="Genomic_DNA"/>
</dbReference>
<dbReference type="CDD" id="cd03344">
    <property type="entry name" value="GroEL"/>
    <property type="match status" value="1"/>
</dbReference>
<keyword evidence="2 7" id="KW-0963">Cytoplasm</keyword>
<dbReference type="NCBIfam" id="TIGR02348">
    <property type="entry name" value="GroEL"/>
    <property type="match status" value="1"/>
</dbReference>
<keyword evidence="10" id="KW-0175">Coiled coil</keyword>
<dbReference type="NCBIfam" id="NF009487">
    <property type="entry name" value="PRK12849.1"/>
    <property type="match status" value="1"/>
</dbReference>
<dbReference type="Gene3D" id="3.50.7.10">
    <property type="entry name" value="GroEL"/>
    <property type="match status" value="1"/>
</dbReference>
<evidence type="ECO:0000256" key="4">
    <source>
        <dbReference type="ARBA" id="ARBA00022840"/>
    </source>
</evidence>
<dbReference type="InterPro" id="IPR001844">
    <property type="entry name" value="Cpn60/GroEL"/>
</dbReference>
<dbReference type="NCBIfam" id="NF009489">
    <property type="entry name" value="PRK12851.1"/>
    <property type="match status" value="1"/>
</dbReference>
<sequence>MAAKEVKFNIDARERMLRGVDILANAVKVTLGPKGRNVVIDKSFGAPRITKDGVTVAKEIELEDKFENMGAQMLREVASKTNDLAGDGTTTATVLAQAIVKEGAKAVASGMNPMDLKRGIDLAVAEVVRELKTNARKITNNSEIAQVGTISANGDPEIGRYLAEAMEKVGNEGVITVEEAKTAETELEVVEGMQFDRGYLSPYFVTNADKMRVEFEDPYILIHEKKLSNLQSMLPVLEAVVQTGKPLLIIAEDVEGEALATLVVNKLRGGLKIAAVKAPGFGDRRKAMLEDIAILTGGTVISEDLGIKLESVTLDMLGRSKKVAIEKENTTIIDGVGSKSDIESRVAQIKAQIEETTSDYDREKLQERLAKLAGGVAVIRVGGSTEIEVKEKKDRVDDALHATRAAVEEGILPGGGVALLRAIKALDGLPTQNGDQRVGVDIVRRAIEAPVRQIAENAGAEGSIIVGKLREKSDFSFGWNAQTGEYGDLYAQGVIDPAKVVRTALEDAASVAGLLVTTEAMIAEKPKKEAAPAVPAGAGMDF</sequence>
<feature type="coiled-coil region" evidence="10">
    <location>
        <begin position="339"/>
        <end position="366"/>
    </location>
</feature>
<keyword evidence="5 7" id="KW-0143">Chaperone</keyword>
<evidence type="ECO:0000313" key="12">
    <source>
        <dbReference type="Proteomes" id="UP000323608"/>
    </source>
</evidence>
<proteinExistence type="inferred from homology"/>
<comment type="subcellular location">
    <subcellularLocation>
        <location evidence="7">Cytoplasm</location>
    </subcellularLocation>
</comment>
<organism evidence="11 12">
    <name type="scientific">Rhizobium tropici</name>
    <dbReference type="NCBI Taxonomy" id="398"/>
    <lineage>
        <taxon>Bacteria</taxon>
        <taxon>Pseudomonadati</taxon>
        <taxon>Pseudomonadota</taxon>
        <taxon>Alphaproteobacteria</taxon>
        <taxon>Hyphomicrobiales</taxon>
        <taxon>Rhizobiaceae</taxon>
        <taxon>Rhizobium/Agrobacterium group</taxon>
        <taxon>Rhizobium</taxon>
    </lineage>
</organism>
<dbReference type="GO" id="GO:0016853">
    <property type="term" value="F:isomerase activity"/>
    <property type="evidence" value="ECO:0007669"/>
    <property type="project" value="UniProtKB-KW"/>
</dbReference>
<dbReference type="SUPFAM" id="SSF54849">
    <property type="entry name" value="GroEL-intermediate domain like"/>
    <property type="match status" value="1"/>
</dbReference>
<dbReference type="GO" id="GO:0005737">
    <property type="term" value="C:cytoplasm"/>
    <property type="evidence" value="ECO:0007669"/>
    <property type="project" value="UniProtKB-SubCell"/>
</dbReference>
<evidence type="ECO:0000256" key="7">
    <source>
        <dbReference type="HAMAP-Rule" id="MF_00600"/>
    </source>
</evidence>
<evidence type="ECO:0000256" key="1">
    <source>
        <dbReference type="ARBA" id="ARBA00006607"/>
    </source>
</evidence>
<dbReference type="OrthoDB" id="9766614at2"/>
<dbReference type="Pfam" id="PF00118">
    <property type="entry name" value="Cpn60_TCP1"/>
    <property type="match status" value="1"/>
</dbReference>
<evidence type="ECO:0000256" key="3">
    <source>
        <dbReference type="ARBA" id="ARBA00022741"/>
    </source>
</evidence>
<feature type="binding site" evidence="7">
    <location>
        <position position="415"/>
    </location>
    <ligand>
        <name>ATP</name>
        <dbReference type="ChEBI" id="CHEBI:30616"/>
    </ligand>
</feature>
<dbReference type="FunFam" id="1.10.560.10:FF:000001">
    <property type="entry name" value="60 kDa chaperonin"/>
    <property type="match status" value="1"/>
</dbReference>
<dbReference type="GO" id="GO:0140662">
    <property type="term" value="F:ATP-dependent protein folding chaperone"/>
    <property type="evidence" value="ECO:0007669"/>
    <property type="project" value="InterPro"/>
</dbReference>
<comment type="function">
    <text evidence="7 9">Together with its co-chaperonin GroES, plays an essential role in assisting protein folding. The GroEL-GroES system forms a nano-cage that allows encapsulation of the non-native substrate proteins and provides a physical environment optimized to promote and accelerate protein folding.</text>
</comment>
<dbReference type="InterPro" id="IPR002423">
    <property type="entry name" value="Cpn60/GroEL/TCP-1"/>
</dbReference>
<feature type="binding site" evidence="7">
    <location>
        <position position="496"/>
    </location>
    <ligand>
        <name>ATP</name>
        <dbReference type="ChEBI" id="CHEBI:30616"/>
    </ligand>
</feature>
<feature type="binding site" evidence="7">
    <location>
        <position position="51"/>
    </location>
    <ligand>
        <name>ATP</name>
        <dbReference type="ChEBI" id="CHEBI:30616"/>
    </ligand>
</feature>
<evidence type="ECO:0000256" key="9">
    <source>
        <dbReference type="RuleBase" id="RU000419"/>
    </source>
</evidence>
<dbReference type="PANTHER" id="PTHR45633">
    <property type="entry name" value="60 KDA HEAT SHOCK PROTEIN, MITOCHONDRIAL"/>
    <property type="match status" value="1"/>
</dbReference>
<dbReference type="SUPFAM" id="SSF52029">
    <property type="entry name" value="GroEL apical domain-like"/>
    <property type="match status" value="1"/>
</dbReference>
<evidence type="ECO:0000256" key="6">
    <source>
        <dbReference type="ARBA" id="ARBA00023235"/>
    </source>
</evidence>
<dbReference type="PROSITE" id="PS00296">
    <property type="entry name" value="CHAPERONINS_CPN60"/>
    <property type="match status" value="1"/>
</dbReference>
<evidence type="ECO:0000313" key="11">
    <source>
        <dbReference type="EMBL" id="KAA1176643.1"/>
    </source>
</evidence>
<feature type="binding site" evidence="7">
    <location>
        <begin position="30"/>
        <end position="33"/>
    </location>
    <ligand>
        <name>ATP</name>
        <dbReference type="ChEBI" id="CHEBI:30616"/>
    </ligand>
</feature>
<dbReference type="GO" id="GO:0051082">
    <property type="term" value="F:unfolded protein binding"/>
    <property type="evidence" value="ECO:0007669"/>
    <property type="project" value="UniProtKB-UniRule"/>
</dbReference>
<dbReference type="InterPro" id="IPR027413">
    <property type="entry name" value="GROEL-like_equatorial_sf"/>
</dbReference>
<dbReference type="AlphaFoldDB" id="A0A5B0VQ76"/>
<dbReference type="GO" id="GO:0042026">
    <property type="term" value="P:protein refolding"/>
    <property type="evidence" value="ECO:0007669"/>
    <property type="project" value="UniProtKB-UniRule"/>
</dbReference>
<protein>
    <recommendedName>
        <fullName evidence="7">Chaperonin GroEL</fullName>
        <ecNumber evidence="7">5.6.1.7</ecNumber>
    </recommendedName>
    <alternativeName>
        <fullName evidence="7">60 kDa chaperonin</fullName>
    </alternativeName>
    <alternativeName>
        <fullName evidence="7">Chaperonin-60</fullName>
        <shortName evidence="7">Cpn60</shortName>
    </alternativeName>
</protein>
<dbReference type="PRINTS" id="PR00298">
    <property type="entry name" value="CHAPERONIN60"/>
</dbReference>
<keyword evidence="3 7" id="KW-0547">Nucleotide-binding</keyword>
<comment type="subunit">
    <text evidence="7 9">Forms a cylinder of 14 subunits composed of two heptameric rings stacked back-to-back. Interacts with the co-chaperonin GroES.</text>
</comment>
<comment type="caution">
    <text evidence="7">Lacks conserved residue(s) required for the propagation of feature annotation.</text>
</comment>
<dbReference type="NCBIfam" id="NF009488">
    <property type="entry name" value="PRK12850.1"/>
    <property type="match status" value="1"/>
</dbReference>
<dbReference type="HAMAP" id="MF_00600">
    <property type="entry name" value="CH60"/>
    <property type="match status" value="1"/>
</dbReference>
<dbReference type="SUPFAM" id="SSF48592">
    <property type="entry name" value="GroEL equatorial domain-like"/>
    <property type="match status" value="1"/>
</dbReference>
<evidence type="ECO:0000256" key="8">
    <source>
        <dbReference type="RuleBase" id="RU000418"/>
    </source>
</evidence>
<dbReference type="InterPro" id="IPR027410">
    <property type="entry name" value="TCP-1-like_intermed_sf"/>
</dbReference>
<dbReference type="GO" id="GO:0005524">
    <property type="term" value="F:ATP binding"/>
    <property type="evidence" value="ECO:0007669"/>
    <property type="project" value="UniProtKB-UniRule"/>
</dbReference>
<dbReference type="InterPro" id="IPR018370">
    <property type="entry name" value="Chaperonin_Cpn60_CS"/>
</dbReference>
<dbReference type="RefSeq" id="WP_149637788.1">
    <property type="nucleotide sequence ID" value="NZ_VNIP01000016.1"/>
</dbReference>
<accession>A0A5B0VQ76</accession>
<dbReference type="EC" id="5.6.1.7" evidence="7"/>
<dbReference type="Gene3D" id="3.30.260.10">
    <property type="entry name" value="TCP-1-like chaperonin intermediate domain"/>
    <property type="match status" value="1"/>
</dbReference>
<feature type="binding site" evidence="7">
    <location>
        <begin position="87"/>
        <end position="91"/>
    </location>
    <ligand>
        <name>ATP</name>
        <dbReference type="ChEBI" id="CHEBI:30616"/>
    </ligand>
</feature>
<comment type="caution">
    <text evidence="11">The sequence shown here is derived from an EMBL/GenBank/DDBJ whole genome shotgun (WGS) entry which is preliminary data.</text>
</comment>
<dbReference type="InterPro" id="IPR027409">
    <property type="entry name" value="GroEL-like_apical_dom_sf"/>
</dbReference>
<dbReference type="FunFam" id="3.50.7.10:FF:000001">
    <property type="entry name" value="60 kDa chaperonin"/>
    <property type="match status" value="1"/>
</dbReference>
<dbReference type="Gene3D" id="1.10.560.10">
    <property type="entry name" value="GroEL-like equatorial domain"/>
    <property type="match status" value="1"/>
</dbReference>
<dbReference type="Proteomes" id="UP000323608">
    <property type="component" value="Unassembled WGS sequence"/>
</dbReference>
<comment type="similarity">
    <text evidence="1 7 8">Belongs to the chaperonin (HSP60) family.</text>
</comment>